<dbReference type="SUPFAM" id="SSF53474">
    <property type="entry name" value="alpha/beta-Hydrolases"/>
    <property type="match status" value="1"/>
</dbReference>
<dbReference type="Gene3D" id="3.40.50.1820">
    <property type="entry name" value="alpha/beta hydrolase"/>
    <property type="match status" value="1"/>
</dbReference>
<name>A0ABS5C9K2_9BACL</name>
<accession>A0ABS5C9K2</accession>
<protein>
    <submittedName>
        <fullName evidence="4">Alpha/beta hydrolase</fullName>
    </submittedName>
</protein>
<dbReference type="InterPro" id="IPR029058">
    <property type="entry name" value="AB_hydrolase_fold"/>
</dbReference>
<evidence type="ECO:0000313" key="5">
    <source>
        <dbReference type="Proteomes" id="UP000673394"/>
    </source>
</evidence>
<reference evidence="4 5" key="1">
    <citation type="submission" date="2021-04" db="EMBL/GenBank/DDBJ databases">
        <title>Paenibacillus sp. DLE-14 whole genome sequence.</title>
        <authorList>
            <person name="Ham Y.J."/>
        </authorList>
    </citation>
    <scope>NUCLEOTIDE SEQUENCE [LARGE SCALE GENOMIC DNA]</scope>
    <source>
        <strain evidence="4 5">DLE-14</strain>
    </source>
</reference>
<keyword evidence="5" id="KW-1185">Reference proteome</keyword>
<dbReference type="Pfam" id="PF00561">
    <property type="entry name" value="Abhydrolase_1"/>
    <property type="match status" value="1"/>
</dbReference>
<comment type="caution">
    <text evidence="4">The sequence shown here is derived from an EMBL/GenBank/DDBJ whole genome shotgun (WGS) entry which is preliminary data.</text>
</comment>
<dbReference type="GO" id="GO:0016787">
    <property type="term" value="F:hydrolase activity"/>
    <property type="evidence" value="ECO:0007669"/>
    <property type="project" value="UniProtKB-KW"/>
</dbReference>
<feature type="signal peptide" evidence="2">
    <location>
        <begin position="1"/>
        <end position="26"/>
    </location>
</feature>
<dbReference type="InterPro" id="IPR000073">
    <property type="entry name" value="AB_hydrolase_1"/>
</dbReference>
<dbReference type="PRINTS" id="PR00412">
    <property type="entry name" value="EPOXHYDRLASE"/>
</dbReference>
<gene>
    <name evidence="4" type="ORF">I8J30_07270</name>
</gene>
<dbReference type="RefSeq" id="WP_210656754.1">
    <property type="nucleotide sequence ID" value="NZ_JAGKSP010000002.1"/>
</dbReference>
<evidence type="ECO:0000313" key="4">
    <source>
        <dbReference type="EMBL" id="MBP3962505.1"/>
    </source>
</evidence>
<dbReference type="Proteomes" id="UP000673394">
    <property type="component" value="Unassembled WGS sequence"/>
</dbReference>
<evidence type="ECO:0000259" key="3">
    <source>
        <dbReference type="Pfam" id="PF00561"/>
    </source>
</evidence>
<dbReference type="InterPro" id="IPR000639">
    <property type="entry name" value="Epox_hydrolase-like"/>
</dbReference>
<dbReference type="EMBL" id="JAGKSP010000002">
    <property type="protein sequence ID" value="MBP3962505.1"/>
    <property type="molecule type" value="Genomic_DNA"/>
</dbReference>
<proteinExistence type="predicted"/>
<evidence type="ECO:0000256" key="2">
    <source>
        <dbReference type="SAM" id="SignalP"/>
    </source>
</evidence>
<keyword evidence="2" id="KW-0732">Signal</keyword>
<sequence length="353" mass="39894">MVRRHAKVVGLLALSLMMMVFLSAFTGYDSGSEMAVVSGKQHPADPELNIKKFSDQELIKKVPGFKNGYKKVNGVTLHYVEGGKGKPLFLLPGWPQNWYAYHKIMPELAKKYHVYVVEYRGMGSSDKPPTGYDKKTLSSDVHALVKELGYDKVHMVGHDIGAQVAYAYAAQYPEATTKLVMMDVPHPFEGFLNLPLLPPPGVYVMSDKERPIYPWWFSLNSVPDLPEKLLQGKQMSIFQDWLFNYLAFGGKPPMTQETKDIYYSAYSSPDAIRASNGWYNTFRQDIDDLKTYKKLSVPALGIAGWDSTAHTLEEFLKQNATDMKMVKINKAGHWISEQSPQETVKLLTEFFGT</sequence>
<evidence type="ECO:0000256" key="1">
    <source>
        <dbReference type="ARBA" id="ARBA00022801"/>
    </source>
</evidence>
<organism evidence="4 5">
    <name type="scientific">Paenibacillus lignilyticus</name>
    <dbReference type="NCBI Taxonomy" id="1172615"/>
    <lineage>
        <taxon>Bacteria</taxon>
        <taxon>Bacillati</taxon>
        <taxon>Bacillota</taxon>
        <taxon>Bacilli</taxon>
        <taxon>Bacillales</taxon>
        <taxon>Paenibacillaceae</taxon>
        <taxon>Paenibacillus</taxon>
    </lineage>
</organism>
<dbReference type="PRINTS" id="PR00111">
    <property type="entry name" value="ABHYDROLASE"/>
</dbReference>
<dbReference type="PANTHER" id="PTHR43329">
    <property type="entry name" value="EPOXIDE HYDROLASE"/>
    <property type="match status" value="1"/>
</dbReference>
<feature type="domain" description="AB hydrolase-1" evidence="3">
    <location>
        <begin position="86"/>
        <end position="246"/>
    </location>
</feature>
<feature type="chain" id="PRO_5045995736" evidence="2">
    <location>
        <begin position="27"/>
        <end position="353"/>
    </location>
</feature>
<keyword evidence="1 4" id="KW-0378">Hydrolase</keyword>